<keyword evidence="12 17" id="KW-1133">Transmembrane helix</keyword>
<feature type="transmembrane region" description="Helical" evidence="17">
    <location>
        <begin position="199"/>
        <end position="216"/>
    </location>
</feature>
<dbReference type="InterPro" id="IPR004481">
    <property type="entry name" value="K/Na/Ca-exchanger"/>
</dbReference>
<evidence type="ECO:0000256" key="17">
    <source>
        <dbReference type="SAM" id="Phobius"/>
    </source>
</evidence>
<dbReference type="PANTHER" id="PTHR10846:SF2">
    <property type="entry name" value="RE48874P"/>
    <property type="match status" value="1"/>
</dbReference>
<feature type="domain" description="Sodium/calcium exchanger membrane region" evidence="19">
    <location>
        <begin position="373"/>
        <end position="522"/>
    </location>
</feature>
<dbReference type="GO" id="GO:0015293">
    <property type="term" value="F:symporter activity"/>
    <property type="evidence" value="ECO:0007669"/>
    <property type="project" value="UniProtKB-KW"/>
</dbReference>
<keyword evidence="15 17" id="KW-0472">Membrane</keyword>
<evidence type="ECO:0000256" key="12">
    <source>
        <dbReference type="ARBA" id="ARBA00022989"/>
    </source>
</evidence>
<keyword evidence="9" id="KW-0106">Calcium</keyword>
<dbReference type="AlphaFoldDB" id="A0A9P0GH25"/>
<dbReference type="GO" id="GO:0005886">
    <property type="term" value="C:plasma membrane"/>
    <property type="evidence" value="ECO:0007669"/>
    <property type="project" value="TreeGrafter"/>
</dbReference>
<protein>
    <recommendedName>
        <fullName evidence="19">Sodium/calcium exchanger membrane region domain-containing protein</fullName>
    </recommendedName>
</protein>
<dbReference type="GO" id="GO:0006874">
    <property type="term" value="P:intracellular calcium ion homeostasis"/>
    <property type="evidence" value="ECO:0007669"/>
    <property type="project" value="TreeGrafter"/>
</dbReference>
<keyword evidence="5" id="KW-0633">Potassium transport</keyword>
<keyword evidence="16" id="KW-0739">Sodium transport</keyword>
<dbReference type="Pfam" id="PF01699">
    <property type="entry name" value="Na_Ca_ex"/>
    <property type="match status" value="2"/>
</dbReference>
<evidence type="ECO:0000256" key="14">
    <source>
        <dbReference type="ARBA" id="ARBA00023065"/>
    </source>
</evidence>
<evidence type="ECO:0000256" key="8">
    <source>
        <dbReference type="ARBA" id="ARBA00022729"/>
    </source>
</evidence>
<dbReference type="InterPro" id="IPR044880">
    <property type="entry name" value="NCX_ion-bd_dom_sf"/>
</dbReference>
<comment type="subcellular location">
    <subcellularLocation>
        <location evidence="1">Membrane</location>
        <topology evidence="1">Multi-pass membrane protein</topology>
    </subcellularLocation>
</comment>
<feature type="transmembrane region" description="Helical" evidence="17">
    <location>
        <begin position="479"/>
        <end position="497"/>
    </location>
</feature>
<feature type="domain" description="Sodium/calcium exchanger membrane region" evidence="19">
    <location>
        <begin position="101"/>
        <end position="242"/>
    </location>
</feature>
<keyword evidence="4" id="KW-0050">Antiport</keyword>
<evidence type="ECO:0000256" key="4">
    <source>
        <dbReference type="ARBA" id="ARBA00022449"/>
    </source>
</evidence>
<keyword evidence="21" id="KW-1185">Reference proteome</keyword>
<feature type="chain" id="PRO_5040263738" description="Sodium/calcium exchanger membrane region domain-containing protein" evidence="18">
    <location>
        <begin position="22"/>
        <end position="534"/>
    </location>
</feature>
<evidence type="ECO:0000256" key="13">
    <source>
        <dbReference type="ARBA" id="ARBA00023053"/>
    </source>
</evidence>
<evidence type="ECO:0000256" key="15">
    <source>
        <dbReference type="ARBA" id="ARBA00023136"/>
    </source>
</evidence>
<dbReference type="GO" id="GO:0008273">
    <property type="term" value="F:calcium, potassium:sodium antiporter activity"/>
    <property type="evidence" value="ECO:0007669"/>
    <property type="project" value="TreeGrafter"/>
</dbReference>
<dbReference type="Gene3D" id="1.20.1420.30">
    <property type="entry name" value="NCX, central ion-binding region"/>
    <property type="match status" value="2"/>
</dbReference>
<accession>A0A9P0GH25</accession>
<proteinExistence type="inferred from homology"/>
<dbReference type="GO" id="GO:0005262">
    <property type="term" value="F:calcium channel activity"/>
    <property type="evidence" value="ECO:0007669"/>
    <property type="project" value="TreeGrafter"/>
</dbReference>
<evidence type="ECO:0000256" key="9">
    <source>
        <dbReference type="ARBA" id="ARBA00022837"/>
    </source>
</evidence>
<dbReference type="Proteomes" id="UP001153636">
    <property type="component" value="Chromosome 3"/>
</dbReference>
<keyword evidence="6" id="KW-0109">Calcium transport</keyword>
<keyword evidence="10" id="KW-0769">Symport</keyword>
<sequence>MTGTVFSLVLLICVFATNVDSHPRIKEQNLTALSNETTHIEHVTKTHTWHAKHLYFVPFARPFRDSDSSACNASSGGDDDDFPYFLTETQILHGGIILVILIGTYGFTLLAVVCNDYFLPCVETICEKLNLTPDVAAATFMSIATSTPEFFTNSIGTFITESDLGIGTIVGSSMFNALGVPAIGGLASVRPLQLDWYPLTRDTLIYIIAVSILIYISWDGNIYWYETLISLAFYIIYFVIMINNKRISKFVRKLLNKEEINVTTANDQLKDVIESVEKKRKSHNVNDDDLPKLSHLSAYGTYMDGHADPNYENEHQKVLETIQEEVKKEAEKSIFRKPTGNIFQKFMFYYTWPLKLLLKYTVPNPTVHPSLFPITFLMCIVWIGANSYVVSWMISIIGTITHLQDALLGMTVMAVGGCVPETVSMTILARRGEGGFGVSNSLGANTMNILYSLGLSWLLKSLINGQKTPIKIHSGSLEYTIMSLIVAASSLYIILLFSKFRLSKTSGSIIGIFYIAAVVLAILTQTVFSKSNDC</sequence>
<dbReference type="NCBIfam" id="TIGR00367">
    <property type="entry name" value="calcium/sodium antiporter"/>
    <property type="match status" value="1"/>
</dbReference>
<feature type="transmembrane region" description="Helical" evidence="17">
    <location>
        <begin position="406"/>
        <end position="429"/>
    </location>
</feature>
<evidence type="ECO:0000256" key="11">
    <source>
        <dbReference type="ARBA" id="ARBA00022958"/>
    </source>
</evidence>
<reference evidence="20" key="1">
    <citation type="submission" date="2022-01" db="EMBL/GenBank/DDBJ databases">
        <authorList>
            <person name="King R."/>
        </authorList>
    </citation>
    <scope>NUCLEOTIDE SEQUENCE</scope>
</reference>
<feature type="transmembrane region" description="Helical" evidence="17">
    <location>
        <begin position="222"/>
        <end position="243"/>
    </location>
</feature>
<keyword evidence="11" id="KW-0630">Potassium</keyword>
<keyword evidence="13" id="KW-0915">Sodium</keyword>
<feature type="signal peptide" evidence="18">
    <location>
        <begin position="1"/>
        <end position="21"/>
    </location>
</feature>
<evidence type="ECO:0000256" key="6">
    <source>
        <dbReference type="ARBA" id="ARBA00022568"/>
    </source>
</evidence>
<evidence type="ECO:0000256" key="7">
    <source>
        <dbReference type="ARBA" id="ARBA00022692"/>
    </source>
</evidence>
<evidence type="ECO:0000256" key="1">
    <source>
        <dbReference type="ARBA" id="ARBA00004141"/>
    </source>
</evidence>
<dbReference type="InterPro" id="IPR004837">
    <property type="entry name" value="NaCa_Exmemb"/>
</dbReference>
<keyword evidence="8 18" id="KW-0732">Signal</keyword>
<organism evidence="20 21">
    <name type="scientific">Psylliodes chrysocephalus</name>
    <dbReference type="NCBI Taxonomy" id="3402493"/>
    <lineage>
        <taxon>Eukaryota</taxon>
        <taxon>Metazoa</taxon>
        <taxon>Ecdysozoa</taxon>
        <taxon>Arthropoda</taxon>
        <taxon>Hexapoda</taxon>
        <taxon>Insecta</taxon>
        <taxon>Pterygota</taxon>
        <taxon>Neoptera</taxon>
        <taxon>Endopterygota</taxon>
        <taxon>Coleoptera</taxon>
        <taxon>Polyphaga</taxon>
        <taxon>Cucujiformia</taxon>
        <taxon>Chrysomeloidea</taxon>
        <taxon>Chrysomelidae</taxon>
        <taxon>Galerucinae</taxon>
        <taxon>Alticini</taxon>
        <taxon>Psylliodes</taxon>
    </lineage>
</organism>
<evidence type="ECO:0000313" key="21">
    <source>
        <dbReference type="Proteomes" id="UP001153636"/>
    </source>
</evidence>
<evidence type="ECO:0000259" key="19">
    <source>
        <dbReference type="Pfam" id="PF01699"/>
    </source>
</evidence>
<evidence type="ECO:0000256" key="18">
    <source>
        <dbReference type="SAM" id="SignalP"/>
    </source>
</evidence>
<evidence type="ECO:0000256" key="2">
    <source>
        <dbReference type="ARBA" id="ARBA00005364"/>
    </source>
</evidence>
<evidence type="ECO:0000256" key="3">
    <source>
        <dbReference type="ARBA" id="ARBA00022448"/>
    </source>
</evidence>
<dbReference type="FunFam" id="1.20.1420.30:FF:000009">
    <property type="entry name" value="sodium/potassium/calcium exchanger 5 isoform X2"/>
    <property type="match status" value="1"/>
</dbReference>
<name>A0A9P0GH25_9CUCU</name>
<feature type="transmembrane region" description="Helical" evidence="17">
    <location>
        <begin position="91"/>
        <end position="113"/>
    </location>
</feature>
<keyword evidence="7 17" id="KW-0812">Transmembrane</keyword>
<feature type="transmembrane region" description="Helical" evidence="17">
    <location>
        <begin position="509"/>
        <end position="528"/>
    </location>
</feature>
<evidence type="ECO:0000256" key="10">
    <source>
        <dbReference type="ARBA" id="ARBA00022847"/>
    </source>
</evidence>
<dbReference type="PANTHER" id="PTHR10846">
    <property type="entry name" value="SODIUM/POTASSIUM/CALCIUM EXCHANGER"/>
    <property type="match status" value="1"/>
</dbReference>
<dbReference type="OrthoDB" id="2127281at2759"/>
<keyword evidence="3" id="KW-0813">Transport</keyword>
<keyword evidence="14" id="KW-0406">Ion transport</keyword>
<evidence type="ECO:0000313" key="20">
    <source>
        <dbReference type="EMBL" id="CAH1108952.1"/>
    </source>
</evidence>
<feature type="transmembrane region" description="Helical" evidence="17">
    <location>
        <begin position="441"/>
        <end position="459"/>
    </location>
</feature>
<evidence type="ECO:0000256" key="5">
    <source>
        <dbReference type="ARBA" id="ARBA00022538"/>
    </source>
</evidence>
<comment type="similarity">
    <text evidence="2">Belongs to the Ca(2+):cation antiporter (CaCA) (TC 2.A.19) family. SLC24A subfamily.</text>
</comment>
<feature type="transmembrane region" description="Helical" evidence="17">
    <location>
        <begin position="374"/>
        <end position="400"/>
    </location>
</feature>
<evidence type="ECO:0000256" key="16">
    <source>
        <dbReference type="ARBA" id="ARBA00023201"/>
    </source>
</evidence>
<gene>
    <name evidence="20" type="ORF">PSYICH_LOCUS8416</name>
</gene>
<dbReference type="EMBL" id="OV651815">
    <property type="protein sequence ID" value="CAH1108952.1"/>
    <property type="molecule type" value="Genomic_DNA"/>
</dbReference>